<evidence type="ECO:0000259" key="6">
    <source>
        <dbReference type="Pfam" id="PF10350"/>
    </source>
</evidence>
<dbReference type="GO" id="GO:0016042">
    <property type="term" value="P:lipid catabolic process"/>
    <property type="evidence" value="ECO:0007669"/>
    <property type="project" value="TreeGrafter"/>
</dbReference>
<feature type="domain" description="tRNA (32-2'-O)-methyltransferase regulator THADA-like C-terminal TPR repeats region" evidence="7">
    <location>
        <begin position="143"/>
        <end position="272"/>
    </location>
</feature>
<dbReference type="InterPro" id="IPR033906">
    <property type="entry name" value="Lipase_N"/>
</dbReference>
<reference evidence="8" key="1">
    <citation type="submission" date="2019-08" db="EMBL/GenBank/DDBJ databases">
        <title>The genome of the North American firefly Photinus pyralis.</title>
        <authorList>
            <consortium name="Photinus pyralis genome working group"/>
            <person name="Fallon T.R."/>
            <person name="Sander Lower S.E."/>
            <person name="Weng J.-K."/>
        </authorList>
    </citation>
    <scope>NUCLEOTIDE SEQUENCE</scope>
    <source>
        <strain evidence="8">TRF0915ILg1</strain>
        <tissue evidence="8">Whole body</tissue>
    </source>
</reference>
<protein>
    <submittedName>
        <fullName evidence="8">Uncharacterized protein</fullName>
    </submittedName>
</protein>
<dbReference type="InterPro" id="IPR019442">
    <property type="entry name" value="THADA/TRM732_DUF2428"/>
</dbReference>
<evidence type="ECO:0000256" key="3">
    <source>
        <dbReference type="ARBA" id="ARBA00022525"/>
    </source>
</evidence>
<dbReference type="InterPro" id="IPR000734">
    <property type="entry name" value="TAG_lipase"/>
</dbReference>
<dbReference type="OrthoDB" id="199913at2759"/>
<dbReference type="Pfam" id="PF00151">
    <property type="entry name" value="Lipase"/>
    <property type="match status" value="1"/>
</dbReference>
<evidence type="ECO:0000259" key="7">
    <source>
        <dbReference type="Pfam" id="PF25151"/>
    </source>
</evidence>
<dbReference type="Gene3D" id="3.40.50.1820">
    <property type="entry name" value="alpha/beta hydrolase"/>
    <property type="match status" value="1"/>
</dbReference>
<dbReference type="AlphaFoldDB" id="A0A8K0CE98"/>
<comment type="caution">
    <text evidence="8">The sequence shown here is derived from an EMBL/GenBank/DDBJ whole genome shotgun (WGS) entry which is preliminary data.</text>
</comment>
<dbReference type="PRINTS" id="PR00821">
    <property type="entry name" value="TAGLIPASE"/>
</dbReference>
<evidence type="ECO:0000256" key="2">
    <source>
        <dbReference type="ARBA" id="ARBA00010701"/>
    </source>
</evidence>
<evidence type="ECO:0000259" key="5">
    <source>
        <dbReference type="Pfam" id="PF00151"/>
    </source>
</evidence>
<organism evidence="8 9">
    <name type="scientific">Ignelater luminosus</name>
    <name type="common">Cucubano</name>
    <name type="synonym">Pyrophorus luminosus</name>
    <dbReference type="NCBI Taxonomy" id="2038154"/>
    <lineage>
        <taxon>Eukaryota</taxon>
        <taxon>Metazoa</taxon>
        <taxon>Ecdysozoa</taxon>
        <taxon>Arthropoda</taxon>
        <taxon>Hexapoda</taxon>
        <taxon>Insecta</taxon>
        <taxon>Pterygota</taxon>
        <taxon>Neoptera</taxon>
        <taxon>Endopterygota</taxon>
        <taxon>Coleoptera</taxon>
        <taxon>Polyphaga</taxon>
        <taxon>Elateriformia</taxon>
        <taxon>Elateroidea</taxon>
        <taxon>Elateridae</taxon>
        <taxon>Agrypninae</taxon>
        <taxon>Pyrophorini</taxon>
        <taxon>Ignelater</taxon>
    </lineage>
</organism>
<dbReference type="InterPro" id="IPR013818">
    <property type="entry name" value="Lipase"/>
</dbReference>
<keyword evidence="9" id="KW-1185">Reference proteome</keyword>
<comment type="similarity">
    <text evidence="2 4">Belongs to the AB hydrolase superfamily. Lipase family.</text>
</comment>
<dbReference type="Proteomes" id="UP000801492">
    <property type="component" value="Unassembled WGS sequence"/>
</dbReference>
<name>A0A8K0CE98_IGNLU</name>
<gene>
    <name evidence="8" type="ORF">ILUMI_20432</name>
</gene>
<feature type="domain" description="Lipase" evidence="5">
    <location>
        <begin position="715"/>
        <end position="998"/>
    </location>
</feature>
<dbReference type="Pfam" id="PF25151">
    <property type="entry name" value="TPR_Trm732_C"/>
    <property type="match status" value="1"/>
</dbReference>
<dbReference type="PANTHER" id="PTHR11610">
    <property type="entry name" value="LIPASE"/>
    <property type="match status" value="1"/>
</dbReference>
<accession>A0A8K0CE98</accession>
<evidence type="ECO:0000313" key="8">
    <source>
        <dbReference type="EMBL" id="KAF2885728.1"/>
    </source>
</evidence>
<dbReference type="PANTHER" id="PTHR11610:SF173">
    <property type="entry name" value="LIPASE DOMAIN-CONTAINING PROTEIN-RELATED"/>
    <property type="match status" value="1"/>
</dbReference>
<keyword evidence="3" id="KW-0964">Secreted</keyword>
<dbReference type="GO" id="GO:0017171">
    <property type="term" value="F:serine hydrolase activity"/>
    <property type="evidence" value="ECO:0007669"/>
    <property type="project" value="TreeGrafter"/>
</dbReference>
<evidence type="ECO:0000256" key="1">
    <source>
        <dbReference type="ARBA" id="ARBA00004613"/>
    </source>
</evidence>
<dbReference type="Pfam" id="PF10350">
    <property type="entry name" value="DUF2428"/>
    <property type="match status" value="1"/>
</dbReference>
<dbReference type="EMBL" id="VTPC01089728">
    <property type="protein sequence ID" value="KAF2885728.1"/>
    <property type="molecule type" value="Genomic_DNA"/>
</dbReference>
<dbReference type="GO" id="GO:0016298">
    <property type="term" value="F:lipase activity"/>
    <property type="evidence" value="ECO:0007669"/>
    <property type="project" value="InterPro"/>
</dbReference>
<sequence length="1002" mass="115805">MKRPVTTAVTYIHKLCLKFLNSSDNHHEHLITKFLEYILCSIYMAPDHLKSKIRRNPEHRLIIHAIVTADQRHAHPFLFRTLNFLNGILSDDSSASSFIVSSLHTIEILISDNSLRFTMQPFVVPTAVHCIDRFSNKNWPIKNAAIQVLQSLVNRILGQKTNKIHRRNPINEVFTLFPQLASYFYSKLQVSDTENIQDSIIAILAIFSESHSTLDATLNKDIKLIIESFVRIFNDLICTNVNIIGKFAAKAFVALYPTAYIPFLICDIVEWIEVNFCHKSKNIFYTFMCALESLYEKFNIYNYVPYYSVGLRMIKLSFQRLMLFLKRFNVLYEYSLFNLLNIKLSSIDCIEKSIEYQLQSNSYQARLWCNNHVPYTLDHINIEKFPHVLKICLDNTTSIHLQNHCLNCILNRHQELSKQSLINNVLDLIIDKFLNLTNNCDYLIISYSHVILLLFENTSYCFTDDLLNKIRTLYNFVNVNNIYVVSTFISFLSYFDCYNNADQIFIKNAIVTYKNATMTDDFEMHYHVSSTLKYLYSCVQISDRCNIFKMTFVLLMDQECEISSEVCRFIATVLNIELCNIHTTLYTLLSYKHLLQQLGTIENVCAFLVDVSVLTSSLDDIFVDCGQFYMKQTSDICLHKHCLRDIILKELKNMFKYIPTCITFSSFYYEDYINMRTLVLFFVTFTTAHALLLSAKTREKLVTQFFGLFNYMFQLEEDKPIHEDVTFHLYTRSNPERGIELFLDDVNSLYASRYNSQFRTIFIIHGYTDHKDRDIIIALRRVLLHRFPVNVIVVDWKRLAGFVYFNAATYSLSVGNYLARFLRFLERNGVKLSNVHLIGHSLGAQISGVAGAALNGKVGRITGLDPAGPLFEFIYTRNLSESLDKRDAMFVDVIHTAGNDFGIMLPVGHVDFYPNDGITPQPGCTNLFTTISCSHIRSIEFFIESVNGTIPFLSKRCAKFEGKAVRSCNTRYFMPMGYYTPDDARGLFYLKTNSKAPFAIGG</sequence>
<comment type="subcellular location">
    <subcellularLocation>
        <location evidence="1">Secreted</location>
    </subcellularLocation>
</comment>
<proteinExistence type="inferred from homology"/>
<dbReference type="SUPFAM" id="SSF53474">
    <property type="entry name" value="alpha/beta-Hydrolases"/>
    <property type="match status" value="1"/>
</dbReference>
<dbReference type="CDD" id="cd00707">
    <property type="entry name" value="Pancreat_lipase_like"/>
    <property type="match status" value="1"/>
</dbReference>
<dbReference type="InterPro" id="IPR016024">
    <property type="entry name" value="ARM-type_fold"/>
</dbReference>
<evidence type="ECO:0000256" key="4">
    <source>
        <dbReference type="RuleBase" id="RU004262"/>
    </source>
</evidence>
<feature type="domain" description="DUF2428" evidence="6">
    <location>
        <begin position="7"/>
        <end position="139"/>
    </location>
</feature>
<dbReference type="SUPFAM" id="SSF48371">
    <property type="entry name" value="ARM repeat"/>
    <property type="match status" value="1"/>
</dbReference>
<dbReference type="GO" id="GO:0005615">
    <property type="term" value="C:extracellular space"/>
    <property type="evidence" value="ECO:0007669"/>
    <property type="project" value="TreeGrafter"/>
</dbReference>
<dbReference type="InterPro" id="IPR056842">
    <property type="entry name" value="THADA-like_TPR_C"/>
</dbReference>
<dbReference type="InterPro" id="IPR029058">
    <property type="entry name" value="AB_hydrolase_fold"/>
</dbReference>
<evidence type="ECO:0000313" key="9">
    <source>
        <dbReference type="Proteomes" id="UP000801492"/>
    </source>
</evidence>